<dbReference type="GO" id="GO:0004026">
    <property type="term" value="F:alcohol O-acetyltransferase activity"/>
    <property type="evidence" value="ECO:0007669"/>
    <property type="project" value="UniProtKB-EC"/>
</dbReference>
<dbReference type="EMBL" id="PDCK01000045">
    <property type="protein sequence ID" value="PRQ17785.1"/>
    <property type="molecule type" value="Genomic_DNA"/>
</dbReference>
<evidence type="ECO:0000256" key="2">
    <source>
        <dbReference type="ARBA" id="ARBA00022679"/>
    </source>
</evidence>
<keyword evidence="2 4" id="KW-0808">Transferase</keyword>
<protein>
    <submittedName>
        <fullName evidence="4">Putative alcohol O-acetyltransferase</fullName>
        <ecNumber evidence="4">2.3.1.84</ecNumber>
    </submittedName>
</protein>
<dbReference type="Pfam" id="PF02458">
    <property type="entry name" value="Transferase"/>
    <property type="match status" value="1"/>
</dbReference>
<comment type="caution">
    <text evidence="4">The sequence shown here is derived from an EMBL/GenBank/DDBJ whole genome shotgun (WGS) entry which is preliminary data.</text>
</comment>
<sequence length="161" mass="18276">MSDNATGNIFWWATVASIPTDEGQTSDNDKLCDPMKLVRESIKGFDNECEDIAGRRDLEPFLSSSIGSKRLRMHSLEVETYAFTSWTKILNEVHFGWGRPCWIGVMGKVGPTFRNLTVFLETQWGKGIEAWVTSEEKQIVIMEKEPQFLAFASPNLHILSM</sequence>
<organism evidence="4 5">
    <name type="scientific">Rosa chinensis</name>
    <name type="common">China rose</name>
    <dbReference type="NCBI Taxonomy" id="74649"/>
    <lineage>
        <taxon>Eukaryota</taxon>
        <taxon>Viridiplantae</taxon>
        <taxon>Streptophyta</taxon>
        <taxon>Embryophyta</taxon>
        <taxon>Tracheophyta</taxon>
        <taxon>Spermatophyta</taxon>
        <taxon>Magnoliopsida</taxon>
        <taxon>eudicotyledons</taxon>
        <taxon>Gunneridae</taxon>
        <taxon>Pentapetalae</taxon>
        <taxon>rosids</taxon>
        <taxon>fabids</taxon>
        <taxon>Rosales</taxon>
        <taxon>Rosaceae</taxon>
        <taxon>Rosoideae</taxon>
        <taxon>Rosoideae incertae sedis</taxon>
        <taxon>Rosa</taxon>
    </lineage>
</organism>
<dbReference type="Gramene" id="PRQ17785">
    <property type="protein sequence ID" value="PRQ17785"/>
    <property type="gene ID" value="RchiOBHm_Chr7g0198771"/>
</dbReference>
<keyword evidence="3 4" id="KW-0012">Acyltransferase</keyword>
<name>A0A2P6P771_ROSCH</name>
<keyword evidence="5" id="KW-1185">Reference proteome</keyword>
<dbReference type="PANTHER" id="PTHR31623:SF20">
    <property type="entry name" value="VINORINE SYNTHASE-LIKE"/>
    <property type="match status" value="1"/>
</dbReference>
<dbReference type="OrthoDB" id="671439at2759"/>
<dbReference type="AlphaFoldDB" id="A0A2P6P771"/>
<evidence type="ECO:0000313" key="5">
    <source>
        <dbReference type="Proteomes" id="UP000238479"/>
    </source>
</evidence>
<evidence type="ECO:0000256" key="3">
    <source>
        <dbReference type="ARBA" id="ARBA00023315"/>
    </source>
</evidence>
<dbReference type="Gene3D" id="3.30.559.10">
    <property type="entry name" value="Chloramphenicol acetyltransferase-like domain"/>
    <property type="match status" value="1"/>
</dbReference>
<gene>
    <name evidence="4" type="ORF">RchiOBHm_Chr7g0198771</name>
</gene>
<evidence type="ECO:0000256" key="1">
    <source>
        <dbReference type="ARBA" id="ARBA00009861"/>
    </source>
</evidence>
<dbReference type="EC" id="2.3.1.84" evidence="4"/>
<dbReference type="InterPro" id="IPR023213">
    <property type="entry name" value="CAT-like_dom_sf"/>
</dbReference>
<comment type="similarity">
    <text evidence="1">Belongs to the plant acyltransferase family.</text>
</comment>
<accession>A0A2P6P771</accession>
<evidence type="ECO:0000313" key="4">
    <source>
        <dbReference type="EMBL" id="PRQ17785.1"/>
    </source>
</evidence>
<proteinExistence type="inferred from homology"/>
<dbReference type="PANTHER" id="PTHR31623">
    <property type="entry name" value="F21J9.9"/>
    <property type="match status" value="1"/>
</dbReference>
<reference evidence="4 5" key="1">
    <citation type="journal article" date="2018" name="Nat. Genet.">
        <title>The Rosa genome provides new insights in the design of modern roses.</title>
        <authorList>
            <person name="Bendahmane M."/>
        </authorList>
    </citation>
    <scope>NUCLEOTIDE SEQUENCE [LARGE SCALE GENOMIC DNA]</scope>
    <source>
        <strain evidence="5">cv. Old Blush</strain>
    </source>
</reference>
<dbReference type="Proteomes" id="UP000238479">
    <property type="component" value="Chromosome 7"/>
</dbReference>